<dbReference type="SUPFAM" id="SSF53474">
    <property type="entry name" value="alpha/beta-Hydrolases"/>
    <property type="match status" value="1"/>
</dbReference>
<comment type="similarity">
    <text evidence="1">Belongs to the thioesterase family.</text>
</comment>
<dbReference type="Pfam" id="PF00975">
    <property type="entry name" value="Thioesterase"/>
    <property type="match status" value="1"/>
</dbReference>
<protein>
    <submittedName>
        <fullName evidence="5">Thioesterase PikA5</fullName>
    </submittedName>
</protein>
<dbReference type="PANTHER" id="PTHR11487">
    <property type="entry name" value="THIOESTERASE"/>
    <property type="match status" value="1"/>
</dbReference>
<dbReference type="Proteomes" id="UP000835287">
    <property type="component" value="Chromosome"/>
</dbReference>
<sequence>MTQGGRLRTLVTAPDPALHVVLCPFAGGGGAAFRSWHGVDAGELQVSLAIYPGRDHRLRESCSTDIAALAADLVAALSQARIAPQHAVLAGHSMGAQVAFEACALLERQGESPAGLALSGCHAPHLRGRRLLSPLDDHAFLAQLVDIGGCSAELLAEPALMALFLPMLRADFCATERYHRPAPSDRQRLRTPALLIHGSNDAEADRGEVAAWAQWLRDAEGPVCIAGDHFYATRRPRAFLSHLARRFAFPSTGVTHAR</sequence>
<gene>
    <name evidence="5" type="primary">pikAV</name>
    <name evidence="5" type="ORF">CFBP1159_05700</name>
    <name evidence="4" type="ORF">XAC301_04570</name>
</gene>
<dbReference type="InterPro" id="IPR012223">
    <property type="entry name" value="TEII"/>
</dbReference>
<accession>A0A2S7C4Z5</accession>
<dbReference type="AlphaFoldDB" id="A0A2S7C4Z5"/>
<dbReference type="EMBL" id="HG992338">
    <property type="protein sequence ID" value="CAE6701873.1"/>
    <property type="molecule type" value="Genomic_DNA"/>
</dbReference>
<feature type="domain" description="Thioesterase TesA-like" evidence="3">
    <location>
        <begin position="20"/>
        <end position="243"/>
    </location>
</feature>
<dbReference type="PANTHER" id="PTHR11487:SF0">
    <property type="entry name" value="S-ACYL FATTY ACID SYNTHASE THIOESTERASE, MEDIUM CHAIN"/>
    <property type="match status" value="1"/>
</dbReference>
<dbReference type="EMBL" id="HG992341">
    <property type="protein sequence ID" value="CAE6706487.1"/>
    <property type="molecule type" value="Genomic_DNA"/>
</dbReference>
<evidence type="ECO:0000256" key="2">
    <source>
        <dbReference type="ARBA" id="ARBA00022801"/>
    </source>
</evidence>
<evidence type="ECO:0000313" key="6">
    <source>
        <dbReference type="Proteomes" id="UP000835243"/>
    </source>
</evidence>
<organism evidence="5">
    <name type="scientific">Xanthomonas arboricola pv. corylina</name>
    <dbReference type="NCBI Taxonomy" id="487821"/>
    <lineage>
        <taxon>Bacteria</taxon>
        <taxon>Pseudomonadati</taxon>
        <taxon>Pseudomonadota</taxon>
        <taxon>Gammaproteobacteria</taxon>
        <taxon>Lysobacterales</taxon>
        <taxon>Lysobacteraceae</taxon>
        <taxon>Xanthomonas</taxon>
    </lineage>
</organism>
<reference evidence="6 7" key="1">
    <citation type="submission" date="2021-02" db="EMBL/GenBank/DDBJ databases">
        <authorList>
            <person name="Pothier F. J."/>
        </authorList>
    </citation>
    <scope>NUCLEOTIDE SEQUENCE</scope>
    <source>
        <strain evidence="4 7">301</strain>
        <strain evidence="5 6">CFBP 1159</strain>
    </source>
</reference>
<dbReference type="Gene3D" id="3.40.50.1820">
    <property type="entry name" value="alpha/beta hydrolase"/>
    <property type="match status" value="1"/>
</dbReference>
<keyword evidence="2" id="KW-0378">Hydrolase</keyword>
<evidence type="ECO:0000259" key="3">
    <source>
        <dbReference type="SMART" id="SM00824"/>
    </source>
</evidence>
<dbReference type="Proteomes" id="UP000835243">
    <property type="component" value="Chromosome"/>
</dbReference>
<evidence type="ECO:0000256" key="1">
    <source>
        <dbReference type="ARBA" id="ARBA00007169"/>
    </source>
</evidence>
<keyword evidence="7" id="KW-1185">Reference proteome</keyword>
<dbReference type="InterPro" id="IPR001031">
    <property type="entry name" value="Thioesterase"/>
</dbReference>
<dbReference type="EMBL" id="HG992341">
    <property type="protein sequence ID" value="CAE6706469.1"/>
    <property type="molecule type" value="Genomic_DNA"/>
</dbReference>
<dbReference type="EMBL" id="HG992338">
    <property type="protein sequence ID" value="CAE6701898.1"/>
    <property type="molecule type" value="Genomic_DNA"/>
</dbReference>
<proteinExistence type="inferred from homology"/>
<dbReference type="InterPro" id="IPR029058">
    <property type="entry name" value="AB_hydrolase_fold"/>
</dbReference>
<dbReference type="GO" id="GO:0008610">
    <property type="term" value="P:lipid biosynthetic process"/>
    <property type="evidence" value="ECO:0007669"/>
    <property type="project" value="TreeGrafter"/>
</dbReference>
<evidence type="ECO:0000313" key="7">
    <source>
        <dbReference type="Proteomes" id="UP000835287"/>
    </source>
</evidence>
<dbReference type="InterPro" id="IPR020802">
    <property type="entry name" value="TesA-like"/>
</dbReference>
<evidence type="ECO:0000313" key="5">
    <source>
        <dbReference type="EMBL" id="CAE6706469.1"/>
    </source>
</evidence>
<evidence type="ECO:0000313" key="4">
    <source>
        <dbReference type="EMBL" id="CAE6701873.1"/>
    </source>
</evidence>
<dbReference type="RefSeq" id="WP_039816733.1">
    <property type="nucleotide sequence ID" value="NZ_CP062164.1"/>
</dbReference>
<name>A0A2S7C4Z5_9XANT</name>
<dbReference type="SMART" id="SM00824">
    <property type="entry name" value="PKS_TE"/>
    <property type="match status" value="1"/>
</dbReference>
<dbReference type="GO" id="GO:0016787">
    <property type="term" value="F:hydrolase activity"/>
    <property type="evidence" value="ECO:0007669"/>
    <property type="project" value="UniProtKB-KW"/>
</dbReference>